<reference evidence="2 3" key="1">
    <citation type="submission" date="2018-06" db="EMBL/GenBank/DDBJ databases">
        <title>Genomic Encyclopedia of Type Strains, Phase IV (KMG-IV): sequencing the most valuable type-strain genomes for metagenomic binning, comparative biology and taxonomic classification.</title>
        <authorList>
            <person name="Goeker M."/>
        </authorList>
    </citation>
    <scope>NUCLEOTIDE SEQUENCE [LARGE SCALE GENOMIC DNA]</scope>
    <source>
        <strain evidence="2 3">DSM 22112</strain>
    </source>
</reference>
<feature type="transmembrane region" description="Helical" evidence="1">
    <location>
        <begin position="604"/>
        <end position="625"/>
    </location>
</feature>
<protein>
    <recommendedName>
        <fullName evidence="4">ABC-2 family transporter</fullName>
    </recommendedName>
</protein>
<keyword evidence="3" id="KW-1185">Reference proteome</keyword>
<keyword evidence="1" id="KW-0812">Transmembrane</keyword>
<dbReference type="EMBL" id="QNRX01000011">
    <property type="protein sequence ID" value="RBP62596.1"/>
    <property type="molecule type" value="Genomic_DNA"/>
</dbReference>
<feature type="transmembrane region" description="Helical" evidence="1">
    <location>
        <begin position="267"/>
        <end position="289"/>
    </location>
</feature>
<feature type="transmembrane region" description="Helical" evidence="1">
    <location>
        <begin position="691"/>
        <end position="710"/>
    </location>
</feature>
<dbReference type="Proteomes" id="UP000253490">
    <property type="component" value="Unassembled WGS sequence"/>
</dbReference>
<feature type="transmembrane region" description="Helical" evidence="1">
    <location>
        <begin position="17"/>
        <end position="38"/>
    </location>
</feature>
<feature type="transmembrane region" description="Helical" evidence="1">
    <location>
        <begin position="173"/>
        <end position="189"/>
    </location>
</feature>
<accession>A0A366I6I1</accession>
<feature type="transmembrane region" description="Helical" evidence="1">
    <location>
        <begin position="356"/>
        <end position="380"/>
    </location>
</feature>
<organism evidence="2 3">
    <name type="scientific">Alkalibaculum bacchi</name>
    <dbReference type="NCBI Taxonomy" id="645887"/>
    <lineage>
        <taxon>Bacteria</taxon>
        <taxon>Bacillati</taxon>
        <taxon>Bacillota</taxon>
        <taxon>Clostridia</taxon>
        <taxon>Eubacteriales</taxon>
        <taxon>Eubacteriaceae</taxon>
        <taxon>Alkalibaculum</taxon>
    </lineage>
</organism>
<evidence type="ECO:0000313" key="2">
    <source>
        <dbReference type="EMBL" id="RBP62596.1"/>
    </source>
</evidence>
<feature type="transmembrane region" description="Helical" evidence="1">
    <location>
        <begin position="670"/>
        <end position="685"/>
    </location>
</feature>
<dbReference type="OrthoDB" id="1821982at2"/>
<keyword evidence="1" id="KW-1133">Transmembrane helix</keyword>
<evidence type="ECO:0000256" key="1">
    <source>
        <dbReference type="SAM" id="Phobius"/>
    </source>
</evidence>
<evidence type="ECO:0008006" key="4">
    <source>
        <dbReference type="Google" id="ProtNLM"/>
    </source>
</evidence>
<dbReference type="AlphaFoldDB" id="A0A366I6I1"/>
<sequence>MIRIIYYEGRKLFHRKVAWFVIFGLILANGLVTYYNIYRINEEGYCIKDVSSVYEELDNKSNQEQHMWIQTQIELYYQGIQEGEQLFSYGTERVFHLILEQIKIISQYDDYLAEMDFQAEKMMKSSVFTEPNTFAYRNLLQTPKAYEHLKGVEVVSDFSYGVLILTDHQITDAFLLLSLIIFVMHLLISEREEGTLPLIKATKNGYGITIAAKAILLLLLTILFVLIFYGFNLVVSAKEVGLGDLSRPIQSLEGYISSPFKFTVLEYIVLFFIGKVLGIFAVISVFFLMCILCRNNVLSSLIAIFIFGIEAIFCTTIDMHSWLSPLSQFNLIALLDTSHYFSNYVNINLFSYPVNIVISGIITALIAIILGNSIGMYIYVTETSSQERRNWIGEKMKAKRRVLFFTGHYFSLLKHESYKLLIMNKGLLILLIFLGIQFFYFGDLVYIIDQEELYYQQYSTILSGKLSHDKEVFIQQEQNQFEEVEKEKERLMKSYEKGDIDDSYFDYLLAGLEINGYEERGFKRAQNQYQILNTIEREKYPVEYVYQTGWNSLFAQEARQLDLIDYGKAFIVLILGISSFGSIEKMTNMDSIIAISNRGRKAVIGWKVFICICLAIVSAMISFLPRIIVIFQTYGIKGLQAPVRSIIEISWAFNDLSILSFFILYQVKRLFIVGLASIFILTVSYRSGNTITTMLISTAVLLLPIMILLLT</sequence>
<evidence type="ECO:0000313" key="3">
    <source>
        <dbReference type="Proteomes" id="UP000253490"/>
    </source>
</evidence>
<name>A0A366I6I1_9FIRM</name>
<dbReference type="RefSeq" id="WP_113920918.1">
    <property type="nucleotide sequence ID" value="NZ_CALNCS010000061.1"/>
</dbReference>
<feature type="transmembrane region" description="Helical" evidence="1">
    <location>
        <begin position="566"/>
        <end position="583"/>
    </location>
</feature>
<feature type="transmembrane region" description="Helical" evidence="1">
    <location>
        <begin position="210"/>
        <end position="231"/>
    </location>
</feature>
<keyword evidence="1" id="KW-0472">Membrane</keyword>
<feature type="transmembrane region" description="Helical" evidence="1">
    <location>
        <begin position="301"/>
        <end position="323"/>
    </location>
</feature>
<gene>
    <name evidence="2" type="ORF">DES36_11126</name>
</gene>
<feature type="transmembrane region" description="Helical" evidence="1">
    <location>
        <begin position="427"/>
        <end position="448"/>
    </location>
</feature>
<proteinExistence type="predicted"/>
<comment type="caution">
    <text evidence="2">The sequence shown here is derived from an EMBL/GenBank/DDBJ whole genome shotgun (WGS) entry which is preliminary data.</text>
</comment>